<gene>
    <name evidence="2" type="ORF">D3H35_27575</name>
</gene>
<dbReference type="GO" id="GO:0004222">
    <property type="term" value="F:metalloendopeptidase activity"/>
    <property type="evidence" value="ECO:0007669"/>
    <property type="project" value="TreeGrafter"/>
</dbReference>
<dbReference type="PANTHER" id="PTHR21666">
    <property type="entry name" value="PEPTIDASE-RELATED"/>
    <property type="match status" value="1"/>
</dbReference>
<feature type="domain" description="M23ase beta-sheet core" evidence="1">
    <location>
        <begin position="92"/>
        <end position="190"/>
    </location>
</feature>
<comment type="caution">
    <text evidence="2">The sequence shown here is derived from an EMBL/GenBank/DDBJ whole genome shotgun (WGS) entry which is preliminary data.</text>
</comment>
<protein>
    <submittedName>
        <fullName evidence="2">M23 family peptidase</fullName>
    </submittedName>
</protein>
<dbReference type="AlphaFoldDB" id="A0A398CLK1"/>
<proteinExistence type="predicted"/>
<evidence type="ECO:0000259" key="1">
    <source>
        <dbReference type="Pfam" id="PF01551"/>
    </source>
</evidence>
<dbReference type="Proteomes" id="UP000266340">
    <property type="component" value="Unassembled WGS sequence"/>
</dbReference>
<dbReference type="Pfam" id="PF01551">
    <property type="entry name" value="Peptidase_M23"/>
    <property type="match status" value="1"/>
</dbReference>
<reference evidence="2 3" key="1">
    <citation type="submission" date="2018-09" db="EMBL/GenBank/DDBJ databases">
        <title>Cohnella cavernae sp. nov., isolated from a karst cave.</title>
        <authorList>
            <person name="Zhu H."/>
        </authorList>
    </citation>
    <scope>NUCLEOTIDE SEQUENCE [LARGE SCALE GENOMIC DNA]</scope>
    <source>
        <strain evidence="2 3">K2E09-144</strain>
    </source>
</reference>
<dbReference type="InterPro" id="IPR050570">
    <property type="entry name" value="Cell_wall_metabolism_enzyme"/>
</dbReference>
<dbReference type="InterPro" id="IPR016047">
    <property type="entry name" value="M23ase_b-sheet_dom"/>
</dbReference>
<dbReference type="CDD" id="cd12797">
    <property type="entry name" value="M23_peptidase"/>
    <property type="match status" value="1"/>
</dbReference>
<accession>A0A398CLK1</accession>
<dbReference type="InterPro" id="IPR011055">
    <property type="entry name" value="Dup_hybrid_motif"/>
</dbReference>
<name>A0A398CLK1_9BACL</name>
<evidence type="ECO:0000313" key="2">
    <source>
        <dbReference type="EMBL" id="RIE00511.1"/>
    </source>
</evidence>
<dbReference type="EMBL" id="QXJM01000052">
    <property type="protein sequence ID" value="RIE00511.1"/>
    <property type="molecule type" value="Genomic_DNA"/>
</dbReference>
<sequence length="197" mass="21028">MFAICWGWIRSDIPGGEEARQWTVRAVTQDMDFEAVEAWYGQTFGGSPSFLPSFRGDDPAAEASAGWSRDATVLPVDGRVVQSFAQSDTGIIQIAAPLGSDILAVHAGRVTQVTTDNGGKATIIVQHSNRVMTVYGDISSPVVKTNDWVQAGQKLGVIGAANEDAAAIGDRDGEGTLRFAVKQNNNYLDPAEVIPFD</sequence>
<dbReference type="PANTHER" id="PTHR21666:SF270">
    <property type="entry name" value="MUREIN HYDROLASE ACTIVATOR ENVC"/>
    <property type="match status" value="1"/>
</dbReference>
<organism evidence="2 3">
    <name type="scientific">Cohnella faecalis</name>
    <dbReference type="NCBI Taxonomy" id="2315694"/>
    <lineage>
        <taxon>Bacteria</taxon>
        <taxon>Bacillati</taxon>
        <taxon>Bacillota</taxon>
        <taxon>Bacilli</taxon>
        <taxon>Bacillales</taxon>
        <taxon>Paenibacillaceae</taxon>
        <taxon>Cohnella</taxon>
    </lineage>
</organism>
<keyword evidence="3" id="KW-1185">Reference proteome</keyword>
<dbReference type="Gene3D" id="2.70.70.10">
    <property type="entry name" value="Glucose Permease (Domain IIA)"/>
    <property type="match status" value="1"/>
</dbReference>
<dbReference type="SUPFAM" id="SSF51261">
    <property type="entry name" value="Duplicated hybrid motif"/>
    <property type="match status" value="1"/>
</dbReference>
<evidence type="ECO:0000313" key="3">
    <source>
        <dbReference type="Proteomes" id="UP000266340"/>
    </source>
</evidence>